<dbReference type="Proteomes" id="UP000308978">
    <property type="component" value="Unassembled WGS sequence"/>
</dbReference>
<feature type="domain" description="SpaA-like prealbumin fold" evidence="4">
    <location>
        <begin position="1583"/>
        <end position="1665"/>
    </location>
</feature>
<feature type="region of interest" description="Disordered" evidence="1">
    <location>
        <begin position="1535"/>
        <end position="1566"/>
    </location>
</feature>
<accession>A0A4S4G2L7</accession>
<gene>
    <name evidence="5" type="ORF">E5986_08380</name>
</gene>
<organism evidence="5 6">
    <name type="scientific">Adlercreutzia caecimuris</name>
    <dbReference type="NCBI Taxonomy" id="671266"/>
    <lineage>
        <taxon>Bacteria</taxon>
        <taxon>Bacillati</taxon>
        <taxon>Actinomycetota</taxon>
        <taxon>Coriobacteriia</taxon>
        <taxon>Eggerthellales</taxon>
        <taxon>Eggerthellaceae</taxon>
        <taxon>Adlercreutzia</taxon>
    </lineage>
</organism>
<feature type="region of interest" description="Disordered" evidence="1">
    <location>
        <begin position="102"/>
        <end position="127"/>
    </location>
</feature>
<dbReference type="InterPro" id="IPR022464">
    <property type="entry name" value="Strep_pil_isopept_link"/>
</dbReference>
<dbReference type="GO" id="GO:0005975">
    <property type="term" value="P:carbohydrate metabolic process"/>
    <property type="evidence" value="ECO:0007669"/>
    <property type="project" value="UniProtKB-ARBA"/>
</dbReference>
<dbReference type="Pfam" id="PF17802">
    <property type="entry name" value="SpaA"/>
    <property type="match status" value="1"/>
</dbReference>
<keyword evidence="2" id="KW-0472">Membrane</keyword>
<dbReference type="Gene3D" id="2.60.40.3050">
    <property type="match status" value="3"/>
</dbReference>
<proteinExistence type="predicted"/>
<evidence type="ECO:0000256" key="2">
    <source>
        <dbReference type="SAM" id="Phobius"/>
    </source>
</evidence>
<feature type="transmembrane region" description="Helical" evidence="2">
    <location>
        <begin position="1717"/>
        <end position="1738"/>
    </location>
</feature>
<feature type="domain" description="Streptococcal pilin isopeptide linkage" evidence="3">
    <location>
        <begin position="781"/>
        <end position="895"/>
    </location>
</feature>
<dbReference type="InterPro" id="IPR011050">
    <property type="entry name" value="Pectin_lyase_fold/virulence"/>
</dbReference>
<feature type="compositionally biased region" description="Acidic residues" evidence="1">
    <location>
        <begin position="72"/>
        <end position="84"/>
    </location>
</feature>
<sequence length="1751" mass="187141">MTKLLQNKPLIKFLGIALSILLVVALVPQISIAYGSKDDIADETALAETGENAATEGEEVAADGENAATSEEGTEPTEGDEAAEGEVVTIDGVEMVSHKVEVPGEEDENATEDVIAPQSSEDEGGDKIDNQEITEEKKVLVGNNNHVIKEKQVIKNFDADTNTNKTLVFDDGGSYTLTVDGTLKSDIKVSSGTTLTINGNGTIVGNGDKGQGSVIVVEKASKLVFSGPTVRGGTGTANPYTNAKGWGKMGGGILICRSTDSNPAWNTARSCLVFEKGTVTGNEAGTGGGILIDGTCGFTMLGGTVQGNTANTHEGGGIFFAGSSDGNLRGSKGIITGGSILENKTLTTADWGGGGIFVNSGATLRIESALITKNKAAGYGGGVAGCPHAKIGIGELAEGAAVFKNTADGEKHPSNKSLVFLTNPSTVAETSSERVGAGDFLAFGLLSGAQTHEGITAAGDKYAKGEFKGLANDFYCTLASYISGTNLGSHPGDIAWEGYVAGVPAGMPINEKSMDAGPVSIAVNEPYAASDASLGLTSTATSDQYEKSRKVTIKNNESATHGGGVGCNGTLEFGPLPKSEEVIAPYFLEFNKKLLNNVSNEKLALKAGEFKFKLFGKDKRVYTATNDEEGNIRFEGITGSQESTTVTFRLQEELTEDQIKAGYTSSIEGGVLVDVELKVTKDSPIVGGTTVTRYSAKPVSVKLRSTESNEITNTLNLKASESIPVKKIADGLYSGEFKFALKEVAPADGDITFDENKDVTLRDELSPLSLPVKEGTKEEVRTISVKNSVQAPTSGTTIPDATKDKHKDFNFTYEQPGTHWYVINEKKEVNIDGSHADAAPEISYDETAYLVKIDVEVFNGGRSLKTTKTVWRTVAGKNGFLKLVSDNEDGVVFTNVAIKYAGFNLSLNKQILTTLGKNLSLSDRTFGFALYEGENPSAEAIPIAQGTTDPNTGKLNLQIADSKYAKGAFGETAHEKEFTFTLKETPLEGEAANFMSTIEPATVKVILSAAGERTTKKDQNGQERSIYLVTPTVKTVTVNGTDVEVADNDITVTNRYAPNGTWKFQAEKFFYGLGEPSDCSFSLVEIERAPGEGEAISSIAVKKDLENKEFTPLVVNVTKDAIGADGAAIEFPAITYVVEGKGKNQRNDIGDHYYLITEDGDDAAKDTTAYVVKVTVAVDKNDPGKLVATETVRGYADDINSTLNPMPEGESPAFYNTDTYGMISAASYSVYAASGEPVDQVCYVDPKIIKNLEGRAIKSGEFAFKLIEVANYNDTEGTVISATTNDEFGMVDFDKANNVSGDLENPSCLAYTKPGTYYYRVIEDTSKGGMNDQSVLYSDQVITFTTVIEQDEATGRLVCTDMYYGYWDKAASKNVRYDEQYTDFDTQPGNIGDMSKLNPDWHPTITNKTRSMDLQVRKTSVSDRNEGLVGATYGLYMVNENAQGDIWLAEATSEDGGWITYKNVSLSTNNLYYFKETAAPAGHTVSEFRSSYFYLVEDASSANGYALQYTDSKYLPEAAADEAAVQAEVSGTGQAKNAPAAQADTEAANEAAADTETQPGYSTDGNVLLTYDKDGGVYDEVTTLEVNKLDTRTHEWVEGAKLVILEKESGKEIASWTSGKAPQKLEKTLNVGTTYLLREVEAPDQYRLANDVEFVIDDYGNVSITKGTENGNAELSDNTIALYDTMLDAEETETIEREKSTTEKPNKDTLLAKTGDMLPILGIALVALAALIVVIVAVRRRRAGEDSASNE</sequence>
<dbReference type="InterPro" id="IPR038174">
    <property type="entry name" value="Strep_pil_link_sf"/>
</dbReference>
<evidence type="ECO:0000259" key="3">
    <source>
        <dbReference type="Pfam" id="PF12892"/>
    </source>
</evidence>
<reference evidence="5 6" key="1">
    <citation type="submission" date="2019-04" db="EMBL/GenBank/DDBJ databases">
        <title>Microbes associate with the intestines of laboratory mice.</title>
        <authorList>
            <person name="Navarre W."/>
            <person name="Wong E."/>
            <person name="Huang K.C."/>
            <person name="Tropini C."/>
            <person name="Ng K."/>
            <person name="Yu B."/>
        </authorList>
    </citation>
    <scope>NUCLEOTIDE SEQUENCE [LARGE SCALE GENOMIC DNA]</scope>
    <source>
        <strain evidence="5 6">NM80_B27</strain>
    </source>
</reference>
<dbReference type="InterPro" id="IPR041033">
    <property type="entry name" value="SpaA_PFL_dom_1"/>
</dbReference>
<dbReference type="Gene3D" id="2.60.40.10">
    <property type="entry name" value="Immunoglobulins"/>
    <property type="match status" value="2"/>
</dbReference>
<comment type="caution">
    <text evidence="5">The sequence shown here is derived from an EMBL/GenBank/DDBJ whole genome shotgun (WGS) entry which is preliminary data.</text>
</comment>
<evidence type="ECO:0000256" key="1">
    <source>
        <dbReference type="SAM" id="MobiDB-lite"/>
    </source>
</evidence>
<keyword evidence="2" id="KW-1133">Transmembrane helix</keyword>
<protein>
    <submittedName>
        <fullName evidence="5">Uncharacterized protein</fullName>
    </submittedName>
</protein>
<dbReference type="Pfam" id="PF12892">
    <property type="entry name" value="FctA"/>
    <property type="match status" value="2"/>
</dbReference>
<feature type="compositionally biased region" description="Low complexity" evidence="1">
    <location>
        <begin position="1537"/>
        <end position="1558"/>
    </location>
</feature>
<feature type="domain" description="Streptococcal pilin isopeptide linkage" evidence="3">
    <location>
        <begin position="1247"/>
        <end position="1381"/>
    </location>
</feature>
<name>A0A4S4G2L7_9ACTN</name>
<dbReference type="EMBL" id="SSTJ01000011">
    <property type="protein sequence ID" value="THG36745.1"/>
    <property type="molecule type" value="Genomic_DNA"/>
</dbReference>
<dbReference type="RefSeq" id="WP_136435045.1">
    <property type="nucleotide sequence ID" value="NZ_SSTJ01000011.1"/>
</dbReference>
<keyword evidence="2" id="KW-0812">Transmembrane</keyword>
<evidence type="ECO:0000313" key="6">
    <source>
        <dbReference type="Proteomes" id="UP000308978"/>
    </source>
</evidence>
<dbReference type="SUPFAM" id="SSF51126">
    <property type="entry name" value="Pectin lyase-like"/>
    <property type="match status" value="1"/>
</dbReference>
<dbReference type="InterPro" id="IPR013783">
    <property type="entry name" value="Ig-like_fold"/>
</dbReference>
<evidence type="ECO:0000259" key="4">
    <source>
        <dbReference type="Pfam" id="PF17802"/>
    </source>
</evidence>
<feature type="region of interest" description="Disordered" evidence="1">
    <location>
        <begin position="49"/>
        <end position="84"/>
    </location>
</feature>
<evidence type="ECO:0000313" key="5">
    <source>
        <dbReference type="EMBL" id="THG36745.1"/>
    </source>
</evidence>